<keyword evidence="2" id="KW-1185">Reference proteome</keyword>
<sequence>MRLVLRVIRTNGSSAHAPQRLMERISLRRPERAVDFQLHMTWQATSWRAQATNLASEAVANGAANTSFYGVGVGTDAVTSCHFGPAIAEFQAPESLHHTSTSVLVDETSCRLSSHSQGTIDDRVADGLPDINMANVHRRQTTLATESTTQGSATPTDPPRLTVNVGPLTTTFSPGTGCNNLTLALFGHRALSSTVQSIFEWLYGYQCSYTELVAVSSCLPSLYGPAYIGLGDQGNNGIYPVFSPGSICPSGYGSSCFMAPGAPTSMTTTYSGQTAPLSRWDNIKSSEIAIGCCPSGFTCDSSLYICASSPTPGETVMADMVQGCPVTANRSTGTQYISSGLIPTVFAAQVVLVQSNANASLLSNSTDGGGSASSGGLSTGAKAAIGTVIPLGLLAIALGAYMFIRRRRLQVQKGADTQPDQNEEAAATVKVELDGAGAASELDTSGQRISELVGSTGAVLGTLDGIQELPGDYERSALELAGQGSKAPESRLGLSEADEIVVVEAGPASGDPHRPRSSRSSTSKRSTKSVKAKDRTPTRGQRSERPQYYHQ</sequence>
<reference evidence="1" key="1">
    <citation type="submission" date="2024-12" db="EMBL/GenBank/DDBJ databases">
        <title>Comparative genomics and development of molecular markers within Purpureocillium lilacinum and among Purpureocillium species.</title>
        <authorList>
            <person name="Yeh Z.-Y."/>
            <person name="Ni N.-T."/>
            <person name="Lo P.-H."/>
            <person name="Mushyakhwo K."/>
            <person name="Lin C.-F."/>
            <person name="Nai Y.-S."/>
        </authorList>
    </citation>
    <scope>NUCLEOTIDE SEQUENCE</scope>
    <source>
        <strain evidence="1">NCHU-NPUST-175</strain>
    </source>
</reference>
<proteinExistence type="predicted"/>
<organism evidence="1 2">
    <name type="scientific">Purpureocillium lilacinum</name>
    <name type="common">Paecilomyces lilacinus</name>
    <dbReference type="NCBI Taxonomy" id="33203"/>
    <lineage>
        <taxon>Eukaryota</taxon>
        <taxon>Fungi</taxon>
        <taxon>Dikarya</taxon>
        <taxon>Ascomycota</taxon>
        <taxon>Pezizomycotina</taxon>
        <taxon>Sordariomycetes</taxon>
        <taxon>Hypocreomycetidae</taxon>
        <taxon>Hypocreales</taxon>
        <taxon>Ophiocordycipitaceae</taxon>
        <taxon>Purpureocillium</taxon>
    </lineage>
</organism>
<protein>
    <submittedName>
        <fullName evidence="1">Uncharacterized protein</fullName>
    </submittedName>
</protein>
<dbReference type="Proteomes" id="UP001638806">
    <property type="component" value="Unassembled WGS sequence"/>
</dbReference>
<evidence type="ECO:0000313" key="1">
    <source>
        <dbReference type="EMBL" id="KAL3952548.1"/>
    </source>
</evidence>
<name>A0ACC4D973_PURLI</name>
<comment type="caution">
    <text evidence="1">The sequence shown here is derived from an EMBL/GenBank/DDBJ whole genome shotgun (WGS) entry which is preliminary data.</text>
</comment>
<evidence type="ECO:0000313" key="2">
    <source>
        <dbReference type="Proteomes" id="UP001638806"/>
    </source>
</evidence>
<accession>A0ACC4D973</accession>
<gene>
    <name evidence="1" type="ORF">ACCO45_012491</name>
</gene>
<dbReference type="EMBL" id="JBGNUJ010000012">
    <property type="protein sequence ID" value="KAL3952548.1"/>
    <property type="molecule type" value="Genomic_DNA"/>
</dbReference>